<dbReference type="SUPFAM" id="SSF161098">
    <property type="entry name" value="MetI-like"/>
    <property type="match status" value="1"/>
</dbReference>
<accession>A0ABV2K552</accession>
<feature type="transmembrane region" description="Helical" evidence="7">
    <location>
        <begin position="237"/>
        <end position="257"/>
    </location>
</feature>
<proteinExistence type="inferred from homology"/>
<dbReference type="PANTHER" id="PTHR43744:SF8">
    <property type="entry name" value="SN-GLYCEROL-3-PHOSPHATE TRANSPORT SYSTEM PERMEASE PROTEIN UGPE"/>
    <property type="match status" value="1"/>
</dbReference>
<keyword evidence="10" id="KW-1185">Reference proteome</keyword>
<feature type="transmembrane region" description="Helical" evidence="7">
    <location>
        <begin position="72"/>
        <end position="96"/>
    </location>
</feature>
<feature type="domain" description="ABC transmembrane type-1" evidence="8">
    <location>
        <begin position="68"/>
        <end position="258"/>
    </location>
</feature>
<dbReference type="InterPro" id="IPR035906">
    <property type="entry name" value="MetI-like_sf"/>
</dbReference>
<evidence type="ECO:0000256" key="7">
    <source>
        <dbReference type="RuleBase" id="RU363032"/>
    </source>
</evidence>
<feature type="transmembrane region" description="Helical" evidence="7">
    <location>
        <begin position="12"/>
        <end position="35"/>
    </location>
</feature>
<sequence length="272" mass="30969">MTTSLPKKIWIYFLLITTSFLVFFPVMYAFLISFMTGPELLQGKFLPQSFSLDNYIKVFDRLPLLNYLLNSFIVSVSVMLGQLAVCSLAAYAFVFIQFKGRDFIFFLFISTMMIPWEATMIPNKFTIQKLDWLNTYQGLTLPFFALAFGTFLLRQHFKTIPKELHEASQIAGLSKFAFFRRVILPVSKTSLVTLGAYGFLTTWNMYLWPLLITTNTSVRTVQIGLKQLQSQETGTEWGVVMAGVIVVIIPTLLLLFIGQKQLQKGLSQGALK</sequence>
<reference evidence="9 10" key="1">
    <citation type="submission" date="2024-06" db="EMBL/GenBank/DDBJ databases">
        <title>Sorghum-associated microbial communities from plants grown in Nebraska, USA.</title>
        <authorList>
            <person name="Schachtman D."/>
        </authorList>
    </citation>
    <scope>NUCLEOTIDE SEQUENCE [LARGE SCALE GENOMIC DNA]</scope>
    <source>
        <strain evidence="9 10">1288</strain>
    </source>
</reference>
<dbReference type="Gene3D" id="1.10.3720.10">
    <property type="entry name" value="MetI-like"/>
    <property type="match status" value="1"/>
</dbReference>
<dbReference type="EMBL" id="JBEPME010000001">
    <property type="protein sequence ID" value="MET3655705.1"/>
    <property type="molecule type" value="Genomic_DNA"/>
</dbReference>
<dbReference type="InterPro" id="IPR000515">
    <property type="entry name" value="MetI-like"/>
</dbReference>
<comment type="caution">
    <text evidence="9">The sequence shown here is derived from an EMBL/GenBank/DDBJ whole genome shotgun (WGS) entry which is preliminary data.</text>
</comment>
<keyword evidence="3" id="KW-1003">Cell membrane</keyword>
<evidence type="ECO:0000256" key="3">
    <source>
        <dbReference type="ARBA" id="ARBA00022475"/>
    </source>
</evidence>
<evidence type="ECO:0000256" key="1">
    <source>
        <dbReference type="ARBA" id="ARBA00004651"/>
    </source>
</evidence>
<feature type="transmembrane region" description="Helical" evidence="7">
    <location>
        <begin position="103"/>
        <end position="121"/>
    </location>
</feature>
<evidence type="ECO:0000256" key="5">
    <source>
        <dbReference type="ARBA" id="ARBA00022989"/>
    </source>
</evidence>
<gene>
    <name evidence="9" type="ORF">ABIC55_000789</name>
</gene>
<dbReference type="PANTHER" id="PTHR43744">
    <property type="entry name" value="ABC TRANSPORTER PERMEASE PROTEIN MG189-RELATED-RELATED"/>
    <property type="match status" value="1"/>
</dbReference>
<evidence type="ECO:0000259" key="8">
    <source>
        <dbReference type="PROSITE" id="PS50928"/>
    </source>
</evidence>
<evidence type="ECO:0000256" key="2">
    <source>
        <dbReference type="ARBA" id="ARBA00022448"/>
    </source>
</evidence>
<organism evidence="9 10">
    <name type="scientific">Sporosarcina psychrophila</name>
    <name type="common">Bacillus psychrophilus</name>
    <dbReference type="NCBI Taxonomy" id="1476"/>
    <lineage>
        <taxon>Bacteria</taxon>
        <taxon>Bacillati</taxon>
        <taxon>Bacillota</taxon>
        <taxon>Bacilli</taxon>
        <taxon>Bacillales</taxon>
        <taxon>Caryophanaceae</taxon>
        <taxon>Sporosarcina</taxon>
    </lineage>
</organism>
<evidence type="ECO:0000313" key="9">
    <source>
        <dbReference type="EMBL" id="MET3655705.1"/>
    </source>
</evidence>
<feature type="transmembrane region" description="Helical" evidence="7">
    <location>
        <begin position="133"/>
        <end position="153"/>
    </location>
</feature>
<evidence type="ECO:0000256" key="4">
    <source>
        <dbReference type="ARBA" id="ARBA00022692"/>
    </source>
</evidence>
<dbReference type="RefSeq" id="WP_067212201.1">
    <property type="nucleotide sequence ID" value="NZ_CP014616.1"/>
</dbReference>
<keyword evidence="4 7" id="KW-0812">Transmembrane</keyword>
<comment type="similarity">
    <text evidence="7">Belongs to the binding-protein-dependent transport system permease family.</text>
</comment>
<dbReference type="CDD" id="cd06261">
    <property type="entry name" value="TM_PBP2"/>
    <property type="match status" value="1"/>
</dbReference>
<dbReference type="PROSITE" id="PS50928">
    <property type="entry name" value="ABC_TM1"/>
    <property type="match status" value="1"/>
</dbReference>
<evidence type="ECO:0000313" key="10">
    <source>
        <dbReference type="Proteomes" id="UP001549104"/>
    </source>
</evidence>
<protein>
    <submittedName>
        <fullName evidence="9">Sn-glycerol 3-phosphate transport system permease protein</fullName>
    </submittedName>
</protein>
<keyword evidence="5 7" id="KW-1133">Transmembrane helix</keyword>
<dbReference type="Pfam" id="PF00528">
    <property type="entry name" value="BPD_transp_1"/>
    <property type="match status" value="1"/>
</dbReference>
<evidence type="ECO:0000256" key="6">
    <source>
        <dbReference type="ARBA" id="ARBA00023136"/>
    </source>
</evidence>
<name>A0ABV2K552_SPOPS</name>
<dbReference type="Proteomes" id="UP001549104">
    <property type="component" value="Unassembled WGS sequence"/>
</dbReference>
<comment type="subcellular location">
    <subcellularLocation>
        <location evidence="1 7">Cell membrane</location>
        <topology evidence="1 7">Multi-pass membrane protein</topology>
    </subcellularLocation>
</comment>
<keyword evidence="2 7" id="KW-0813">Transport</keyword>
<keyword evidence="6 7" id="KW-0472">Membrane</keyword>